<accession>A0A6I2L6J9</accession>
<evidence type="ECO:0000313" key="1">
    <source>
        <dbReference type="EMBL" id="MRW92296.1"/>
    </source>
</evidence>
<comment type="caution">
    <text evidence="1">The sequence shown here is derived from an EMBL/GenBank/DDBJ whole genome shotgun (WGS) entry which is preliminary data.</text>
</comment>
<dbReference type="Proteomes" id="UP000433309">
    <property type="component" value="Unassembled WGS sequence"/>
</dbReference>
<evidence type="ECO:0008006" key="3">
    <source>
        <dbReference type="Google" id="ProtNLM"/>
    </source>
</evidence>
<keyword evidence="2" id="KW-1185">Reference proteome</keyword>
<dbReference type="InterPro" id="IPR027417">
    <property type="entry name" value="P-loop_NTPase"/>
</dbReference>
<organism evidence="1 2">
    <name type="scientific">Duganella guangzhouensis</name>
    <dbReference type="NCBI Taxonomy" id="2666084"/>
    <lineage>
        <taxon>Bacteria</taxon>
        <taxon>Pseudomonadati</taxon>
        <taxon>Pseudomonadota</taxon>
        <taxon>Betaproteobacteria</taxon>
        <taxon>Burkholderiales</taxon>
        <taxon>Oxalobacteraceae</taxon>
        <taxon>Telluria group</taxon>
        <taxon>Duganella</taxon>
    </lineage>
</organism>
<reference evidence="1 2" key="1">
    <citation type="submission" date="2019-11" db="EMBL/GenBank/DDBJ databases">
        <title>Novel species isolated from a subtropical stream in China.</title>
        <authorList>
            <person name="Lu H."/>
        </authorList>
    </citation>
    <scope>NUCLEOTIDE SEQUENCE [LARGE SCALE GENOMIC DNA]</scope>
    <source>
        <strain evidence="1 2">FT80W</strain>
    </source>
</reference>
<dbReference type="RefSeq" id="WP_154379534.1">
    <property type="nucleotide sequence ID" value="NZ_WKJK01000010.1"/>
</dbReference>
<dbReference type="SUPFAM" id="SSF52540">
    <property type="entry name" value="P-loop containing nucleoside triphosphate hydrolases"/>
    <property type="match status" value="1"/>
</dbReference>
<dbReference type="Gene3D" id="3.40.50.300">
    <property type="entry name" value="P-loop containing nucleotide triphosphate hydrolases"/>
    <property type="match status" value="1"/>
</dbReference>
<dbReference type="AlphaFoldDB" id="A0A6I2L6J9"/>
<proteinExistence type="predicted"/>
<name>A0A6I2L6J9_9BURK</name>
<protein>
    <recommendedName>
        <fullName evidence="3">Sulfotransferase family protein</fullName>
    </recommendedName>
</protein>
<dbReference type="EMBL" id="WKJK01000010">
    <property type="protein sequence ID" value="MRW92296.1"/>
    <property type="molecule type" value="Genomic_DNA"/>
</dbReference>
<sequence length="293" mass="34124">MDNTTLVITGMHRSGTSLVTNWLHNCGLQVGESLLDAGKGNVEGHFEDLEFLKIHEEILADKGADPSGLFAPFDLIPSRYETAKMKAIISVKNARYQQWGWKEPRTCLFLSTYTELLPQARYLVLQRDYREVVQSLLKRDFSYIDDKYQARSWPVRLVWNHFYRSIRFRKHRAKYYDRYLTAWIVYNRMILKALHTLPEDRYLVVSYKSLKSQCADVFNFLTDAWSFRLTYKKFTDIYRSELINTNTDHLPETADDHLLAEAQQISGQMRAYLQKSSERLAHQAGTLSASSAA</sequence>
<evidence type="ECO:0000313" key="2">
    <source>
        <dbReference type="Proteomes" id="UP000433309"/>
    </source>
</evidence>
<gene>
    <name evidence="1" type="ORF">GJ699_20070</name>
</gene>